<dbReference type="RefSeq" id="WP_231044709.1">
    <property type="nucleotide sequence ID" value="NZ_CP106881.1"/>
</dbReference>
<evidence type="ECO:0000256" key="2">
    <source>
        <dbReference type="ARBA" id="ARBA00023015"/>
    </source>
</evidence>
<keyword evidence="2" id="KW-0805">Transcription regulation</keyword>
<dbReference type="Gene3D" id="3.40.190.290">
    <property type="match status" value="1"/>
</dbReference>
<dbReference type="PROSITE" id="PS50931">
    <property type="entry name" value="HTH_LYSR"/>
    <property type="match status" value="1"/>
</dbReference>
<name>A0ABY6G920_9BURK</name>
<evidence type="ECO:0000256" key="3">
    <source>
        <dbReference type="ARBA" id="ARBA00023125"/>
    </source>
</evidence>
<feature type="domain" description="HTH lysR-type" evidence="5">
    <location>
        <begin position="12"/>
        <end position="69"/>
    </location>
</feature>
<evidence type="ECO:0000313" key="6">
    <source>
        <dbReference type="EMBL" id="UYG51383.1"/>
    </source>
</evidence>
<proteinExistence type="inferred from homology"/>
<dbReference type="InterPro" id="IPR036390">
    <property type="entry name" value="WH_DNA-bd_sf"/>
</dbReference>
<dbReference type="Gene3D" id="1.10.10.10">
    <property type="entry name" value="Winged helix-like DNA-binding domain superfamily/Winged helix DNA-binding domain"/>
    <property type="match status" value="1"/>
</dbReference>
<dbReference type="InterPro" id="IPR000847">
    <property type="entry name" value="LysR_HTH_N"/>
</dbReference>
<organism evidence="6 7">
    <name type="scientific">Comamonas endophytica</name>
    <dbReference type="NCBI Taxonomy" id="2949090"/>
    <lineage>
        <taxon>Bacteria</taxon>
        <taxon>Pseudomonadati</taxon>
        <taxon>Pseudomonadota</taxon>
        <taxon>Betaproteobacteria</taxon>
        <taxon>Burkholderiales</taxon>
        <taxon>Comamonadaceae</taxon>
        <taxon>Comamonas</taxon>
    </lineage>
</organism>
<evidence type="ECO:0000313" key="7">
    <source>
        <dbReference type="Proteomes" id="UP001162800"/>
    </source>
</evidence>
<dbReference type="Pfam" id="PF03466">
    <property type="entry name" value="LysR_substrate"/>
    <property type="match status" value="1"/>
</dbReference>
<reference evidence="6" key="1">
    <citation type="submission" date="2022-09" db="EMBL/GenBank/DDBJ databases">
        <title>The complete genome of Acidovorax sp. 5MLIR.</title>
        <authorList>
            <person name="Liu L."/>
            <person name="Yue J."/>
            <person name="Yang F."/>
            <person name="Yuan J."/>
            <person name="Li L."/>
        </authorList>
    </citation>
    <scope>NUCLEOTIDE SEQUENCE</scope>
    <source>
        <strain evidence="6">5MLIR</strain>
    </source>
</reference>
<dbReference type="SUPFAM" id="SSF53850">
    <property type="entry name" value="Periplasmic binding protein-like II"/>
    <property type="match status" value="1"/>
</dbReference>
<accession>A0ABY6G920</accession>
<evidence type="ECO:0000259" key="5">
    <source>
        <dbReference type="PROSITE" id="PS50931"/>
    </source>
</evidence>
<dbReference type="SUPFAM" id="SSF46785">
    <property type="entry name" value="Winged helix' DNA-binding domain"/>
    <property type="match status" value="1"/>
</dbReference>
<dbReference type="InterPro" id="IPR005119">
    <property type="entry name" value="LysR_subst-bd"/>
</dbReference>
<gene>
    <name evidence="6" type="ORF">M9799_15165</name>
</gene>
<dbReference type="Proteomes" id="UP001162800">
    <property type="component" value="Chromosome"/>
</dbReference>
<evidence type="ECO:0000256" key="1">
    <source>
        <dbReference type="ARBA" id="ARBA00009437"/>
    </source>
</evidence>
<evidence type="ECO:0000256" key="4">
    <source>
        <dbReference type="ARBA" id="ARBA00023163"/>
    </source>
</evidence>
<dbReference type="PANTHER" id="PTHR30427">
    <property type="entry name" value="TRANSCRIPTIONAL ACTIVATOR PROTEIN LYSR"/>
    <property type="match status" value="1"/>
</dbReference>
<dbReference type="PANTHER" id="PTHR30427:SF1">
    <property type="entry name" value="TRANSCRIPTIONAL ACTIVATOR PROTEIN LYSR"/>
    <property type="match status" value="1"/>
</dbReference>
<comment type="similarity">
    <text evidence="1">Belongs to the LysR transcriptional regulatory family.</text>
</comment>
<sequence>MSATPLSPPVPLNLRQIEVFHAIMLAGTLSGAARMLCVSQPAVSRMLATAESRLRMLMFERVRGRLQPTPEAQRLFCEVQGIIDGVRRFNTLAADMAVGTHGELSLVSSPSYAEWLMPVAIRRFRARYPEVRIKYRPLPFDALLPHVLLGHADLAISSMPAPPSANVAARAIGQGFIECAVPERHPLAQAESVGAADLLGQTFISYGGDTPFGNLAADFFAAAGLALRADVEIRSTPEAMGLVRAGVGVALIEAFGARRPSQDGVVLKPLRPMLSHRIYQIHANTSPLSAMAKEFLATVKRLLKEEGRDAVPAPGVHDTARVLVHRA</sequence>
<protein>
    <submittedName>
        <fullName evidence="6">LysR substrate-binding domain-containing protein</fullName>
    </submittedName>
</protein>
<keyword evidence="7" id="KW-1185">Reference proteome</keyword>
<dbReference type="EMBL" id="CP106881">
    <property type="protein sequence ID" value="UYG51383.1"/>
    <property type="molecule type" value="Genomic_DNA"/>
</dbReference>
<dbReference type="Pfam" id="PF00126">
    <property type="entry name" value="HTH_1"/>
    <property type="match status" value="1"/>
</dbReference>
<keyword evidence="4" id="KW-0804">Transcription</keyword>
<dbReference type="InterPro" id="IPR036388">
    <property type="entry name" value="WH-like_DNA-bd_sf"/>
</dbReference>
<keyword evidence="3" id="KW-0238">DNA-binding</keyword>